<dbReference type="Proteomes" id="UP000514509">
    <property type="component" value="Chromosome"/>
</dbReference>
<sequence>MKNCFLFFMAWFFGLLLVQVGEFYQPDFEFAVVEASSGLVPEVNVAHWQLNLPCMQGITVCYLPKAANPTHELSKLWKEPVAVQFFTCQFAAFLIKFRENTFTLKCLPSLPLYLFNRILRL</sequence>
<organism evidence="1 2">
    <name type="scientific">Adhaeribacter radiodurans</name>
    <dbReference type="NCBI Taxonomy" id="2745197"/>
    <lineage>
        <taxon>Bacteria</taxon>
        <taxon>Pseudomonadati</taxon>
        <taxon>Bacteroidota</taxon>
        <taxon>Cytophagia</taxon>
        <taxon>Cytophagales</taxon>
        <taxon>Hymenobacteraceae</taxon>
        <taxon>Adhaeribacter</taxon>
    </lineage>
</organism>
<evidence type="ECO:0000313" key="1">
    <source>
        <dbReference type="EMBL" id="QMU29197.1"/>
    </source>
</evidence>
<dbReference type="KEGG" id="add:HUW48_14635"/>
<protein>
    <submittedName>
        <fullName evidence="1">Uncharacterized protein</fullName>
    </submittedName>
</protein>
<keyword evidence="2" id="KW-1185">Reference proteome</keyword>
<dbReference type="AlphaFoldDB" id="A0A7L7L8P9"/>
<dbReference type="RefSeq" id="WP_182411656.1">
    <property type="nucleotide sequence ID" value="NZ_CP055153.1"/>
</dbReference>
<reference evidence="1 2" key="1">
    <citation type="submission" date="2020-08" db="EMBL/GenBank/DDBJ databases">
        <title>Adhaeribacter dokdonensis sp. nov., isolated from the rhizosphere of Elymus tsukushiensis, a plant native to the Dokdo Islands, Republic of Korea.</title>
        <authorList>
            <person name="Ghim S.Y."/>
        </authorList>
    </citation>
    <scope>NUCLEOTIDE SEQUENCE [LARGE SCALE GENOMIC DNA]</scope>
    <source>
        <strain evidence="1 2">KUDC8001</strain>
    </source>
</reference>
<proteinExistence type="predicted"/>
<gene>
    <name evidence="1" type="ORF">HUW48_14635</name>
</gene>
<accession>A0A7L7L8P9</accession>
<evidence type="ECO:0000313" key="2">
    <source>
        <dbReference type="Proteomes" id="UP000514509"/>
    </source>
</evidence>
<name>A0A7L7L8P9_9BACT</name>
<dbReference type="EMBL" id="CP055153">
    <property type="protein sequence ID" value="QMU29197.1"/>
    <property type="molecule type" value="Genomic_DNA"/>
</dbReference>